<dbReference type="EMBL" id="CP025003">
    <property type="protein sequence ID" value="ATZ95594.1"/>
    <property type="molecule type" value="Genomic_DNA"/>
</dbReference>
<dbReference type="Proteomes" id="UP000231901">
    <property type="component" value="Chromosome"/>
</dbReference>
<dbReference type="RefSeq" id="WP_100850032.1">
    <property type="nucleotide sequence ID" value="NZ_BMJF01000015.1"/>
</dbReference>
<dbReference type="PANTHER" id="PTHR11895:SF172">
    <property type="entry name" value="GLUTAMYL-TRNA(GLN) AMIDOTRANSFERASE"/>
    <property type="match status" value="1"/>
</dbReference>
<dbReference type="InterPro" id="IPR014087">
    <property type="entry name" value="Carboxybiuret_hydro_AtzE"/>
</dbReference>
<feature type="domain" description="Amidase" evidence="1">
    <location>
        <begin position="25"/>
        <end position="440"/>
    </location>
</feature>
<dbReference type="PANTHER" id="PTHR11895">
    <property type="entry name" value="TRANSAMIDASE"/>
    <property type="match status" value="1"/>
</dbReference>
<dbReference type="InterPro" id="IPR036928">
    <property type="entry name" value="AS_sf"/>
</dbReference>
<dbReference type="NCBIfam" id="NF006631">
    <property type="entry name" value="PRK09201.1"/>
    <property type="match status" value="1"/>
</dbReference>
<evidence type="ECO:0000259" key="1">
    <source>
        <dbReference type="Pfam" id="PF01425"/>
    </source>
</evidence>
<name>A0A2K8QQ07_9GAMM</name>
<dbReference type="InterPro" id="IPR000120">
    <property type="entry name" value="Amidase"/>
</dbReference>
<dbReference type="SUPFAM" id="SSF75304">
    <property type="entry name" value="Amidase signature (AS) enzymes"/>
    <property type="match status" value="1"/>
</dbReference>
<dbReference type="InterPro" id="IPR023631">
    <property type="entry name" value="Amidase_dom"/>
</dbReference>
<accession>A0A2K8QQ07</accession>
<keyword evidence="2" id="KW-0378">Hydrolase</keyword>
<proteinExistence type="predicted"/>
<dbReference type="AlphaFoldDB" id="A0A2K8QQ07"/>
<dbReference type="GeneID" id="66566102"/>
<protein>
    <submittedName>
        <fullName evidence="2">Asp-tRNA(Asn)/Glu-tRNA(Gln) amidotransferase GatCAB subunit A</fullName>
        <ecNumber evidence="2">3.5.1.4</ecNumber>
    </submittedName>
</protein>
<evidence type="ECO:0000313" key="2">
    <source>
        <dbReference type="EMBL" id="ATZ95594.1"/>
    </source>
</evidence>
<dbReference type="Pfam" id="PF01425">
    <property type="entry name" value="Amidase"/>
    <property type="match status" value="1"/>
</dbReference>
<dbReference type="KEGG" id="dfn:CVE23_17430"/>
<keyword evidence="2" id="KW-0808">Transferase</keyword>
<dbReference type="EC" id="3.5.1.4" evidence="2"/>
<evidence type="ECO:0000313" key="3">
    <source>
        <dbReference type="Proteomes" id="UP000231901"/>
    </source>
</evidence>
<sequence length="470" mass="49816">MNPAQLSIRALRAELTGGHLSATDIARDTLAQIERRNPAVNAYTGVTAQRMLAEAADIDGKRHQGKALPALAAVPYAVKNLFDVAGETTLAGARLFSQRAPATQDAFAVRQLQSCGALLSGLLNMDAYAYGFTTENSHYGATRNPHDLTRIAGGSSGGSAAAVAAGLVNFSLGSDTNGSIRVPASLCGIFGLKPTFGRLSRHGTQPFVGSLDHIGPLTRSAEDLALVYDELQGFDPADRFQAIQPLRSTVPSLTDETPLRSRVLGGYFAQWCDEQAAAAVRQVANALNAADDVALDNAALARTAAFILSASEGGNQYLPALRATPDLFEPLSRERLLAGAMIPAAWYVQAQRFRDHFRRDMLALFADTDLLIAPATPCPATLIGQETMRINHTDLPIRASMGMLTQPISFVGLPVVTVPLATAGGLPIGVQLIAAPWREDVALRAAWRLEQQGIARVLPPVSLHSQGASV</sequence>
<dbReference type="Gene3D" id="3.90.1300.10">
    <property type="entry name" value="Amidase signature (AS) domain"/>
    <property type="match status" value="1"/>
</dbReference>
<dbReference type="GO" id="GO:0004040">
    <property type="term" value="F:amidase activity"/>
    <property type="evidence" value="ECO:0007669"/>
    <property type="project" value="UniProtKB-EC"/>
</dbReference>
<dbReference type="GO" id="GO:0016740">
    <property type="term" value="F:transferase activity"/>
    <property type="evidence" value="ECO:0007669"/>
    <property type="project" value="UniProtKB-KW"/>
</dbReference>
<dbReference type="NCBIfam" id="TIGR02715">
    <property type="entry name" value="amido_AtzE"/>
    <property type="match status" value="1"/>
</dbReference>
<gene>
    <name evidence="2" type="ORF">CVE23_17430</name>
</gene>
<organism evidence="2 3">
    <name type="scientific">Dickeya fangzhongdai</name>
    <dbReference type="NCBI Taxonomy" id="1778540"/>
    <lineage>
        <taxon>Bacteria</taxon>
        <taxon>Pseudomonadati</taxon>
        <taxon>Pseudomonadota</taxon>
        <taxon>Gammaproteobacteria</taxon>
        <taxon>Enterobacterales</taxon>
        <taxon>Pectobacteriaceae</taxon>
        <taxon>Dickeya</taxon>
    </lineage>
</organism>
<reference evidence="3" key="1">
    <citation type="journal article" date="2018" name="Genome Announc.">
        <title>Complete genome sequence of a Dickeya fangzhongdai type strain causing bleeding canker of pear tree trunks.</title>
        <authorList>
            <person name="Zhao Y."/>
            <person name="Tian Y."/>
            <person name="Li X."/>
            <person name="Hu B."/>
        </authorList>
    </citation>
    <scope>NUCLEOTIDE SEQUENCE [LARGE SCALE GENOMIC DNA]</scope>
    <source>
        <strain evidence="3">DSM 101947</strain>
    </source>
</reference>
<keyword evidence="3" id="KW-1185">Reference proteome</keyword>